<protein>
    <submittedName>
        <fullName evidence="1">Uncharacterized protein</fullName>
    </submittedName>
</protein>
<dbReference type="Proteomes" id="UP001163835">
    <property type="component" value="Unassembled WGS sequence"/>
</dbReference>
<dbReference type="EMBL" id="MU795178">
    <property type="protein sequence ID" value="KAJ3809110.1"/>
    <property type="molecule type" value="Genomic_DNA"/>
</dbReference>
<keyword evidence="2" id="KW-1185">Reference proteome</keyword>
<accession>A0ACC1TWH6</accession>
<sequence length="780" mass="87728">MSRSTFQWFAFTSITLCLWALRILSRSKVNGVSNTQIFVDEIRSRNSSIPARDANIHFNSDSKSFINKHSLTAILPVTENSLPNLRHIIAPLVHPDTASVYLREILLVSQDRITSNLRSELFTIMSQMQFTRHIQCSIRSWKDTLSESTALIQAALTSSSEWILLLEQDGLVKLDKGIGWTLLNPPTTALPLGPRGIWLSHNASCIPPSDTPLEASYLIPPFIMPSSLAMHAGEHATSWASFGAYVSSLKFKDAQVGGFVLPQPSQITHDMSWCSSIEHTVSNDLNPRLDSKSLFDQWPSTSPTSSEVSDDTLLLDSSPIVFGVLFLAIDDLNSFAPVACRLQQRGHTLQISLYDGNFSQAPSKLGFLERSMCTLSYRALSADEPPAAWLDGLDGHPEVIVTLSEMTDPLNGCSSTSVIRLPRGDLEHTQWMSSLTSHEWRDWNIPQVTLSIITKDRPQSLSRLLDSITDAKFFGDKIDFRINMEQSSDLNTRNIIKSFRWSYGSMFVHHRVIHGGLLTAVAESWYPHSQDAYGVLLEDDVELSPLFYAWIKMTLLRYRYGSNRGQAPQMFGISLYQPKNLELDLNGRRPFNASHTLLSAGSEAFTPYLSPIPCSWGGVYFPEHWMEFHDYITMRFSEDILNLSQIIVPDVRSNQWTRSWKKYFIELVYLRGYVMLYPNFPQQISFSTNHLEVGSHVKIRSMEKRESFSVPLMKLGGGTGAREVDLLDLPNETLPDWTSLPVLNLTGVPTTLDVLEETGVHKYFELGLCGGLSDSRESKC</sequence>
<organism evidence="1 2">
    <name type="scientific">Lentinula aff. lateritia</name>
    <dbReference type="NCBI Taxonomy" id="2804960"/>
    <lineage>
        <taxon>Eukaryota</taxon>
        <taxon>Fungi</taxon>
        <taxon>Dikarya</taxon>
        <taxon>Basidiomycota</taxon>
        <taxon>Agaricomycotina</taxon>
        <taxon>Agaricomycetes</taxon>
        <taxon>Agaricomycetidae</taxon>
        <taxon>Agaricales</taxon>
        <taxon>Marasmiineae</taxon>
        <taxon>Omphalotaceae</taxon>
        <taxon>Lentinula</taxon>
    </lineage>
</organism>
<evidence type="ECO:0000313" key="1">
    <source>
        <dbReference type="EMBL" id="KAJ3809110.1"/>
    </source>
</evidence>
<comment type="caution">
    <text evidence="1">The sequence shown here is derived from an EMBL/GenBank/DDBJ whole genome shotgun (WGS) entry which is preliminary data.</text>
</comment>
<name>A0ACC1TWH6_9AGAR</name>
<reference evidence="1" key="1">
    <citation type="submission" date="2022-09" db="EMBL/GenBank/DDBJ databases">
        <title>A Global Phylogenomic Analysis of the Shiitake Genus Lentinula.</title>
        <authorList>
            <consortium name="DOE Joint Genome Institute"/>
            <person name="Sierra-Patev S."/>
            <person name="Min B."/>
            <person name="Naranjo-Ortiz M."/>
            <person name="Looney B."/>
            <person name="Konkel Z."/>
            <person name="Slot J.C."/>
            <person name="Sakamoto Y."/>
            <person name="Steenwyk J.L."/>
            <person name="Rokas A."/>
            <person name="Carro J."/>
            <person name="Camarero S."/>
            <person name="Ferreira P."/>
            <person name="Molpeceres G."/>
            <person name="Ruiz-Duenas F.J."/>
            <person name="Serrano A."/>
            <person name="Henrissat B."/>
            <person name="Drula E."/>
            <person name="Hughes K.W."/>
            <person name="Mata J.L."/>
            <person name="Ishikawa N.K."/>
            <person name="Vargas-Isla R."/>
            <person name="Ushijima S."/>
            <person name="Smith C.A."/>
            <person name="Ahrendt S."/>
            <person name="Andreopoulos W."/>
            <person name="He G."/>
            <person name="Labutti K."/>
            <person name="Lipzen A."/>
            <person name="Ng V."/>
            <person name="Riley R."/>
            <person name="Sandor L."/>
            <person name="Barry K."/>
            <person name="Martinez A.T."/>
            <person name="Xiao Y."/>
            <person name="Gibbons J.G."/>
            <person name="Terashima K."/>
            <person name="Grigoriev I.V."/>
            <person name="Hibbett D.S."/>
        </authorList>
    </citation>
    <scope>NUCLEOTIDE SEQUENCE</scope>
    <source>
        <strain evidence="1">TMI1499</strain>
    </source>
</reference>
<gene>
    <name evidence="1" type="ORF">F5876DRAFT_78083</name>
</gene>
<proteinExistence type="predicted"/>
<evidence type="ECO:0000313" key="2">
    <source>
        <dbReference type="Proteomes" id="UP001163835"/>
    </source>
</evidence>